<comment type="subcellular location">
    <subcellularLocation>
        <location evidence="1">Membrane</location>
        <topology evidence="1">Multi-pass membrane protein</topology>
    </subcellularLocation>
</comment>
<dbReference type="SUPFAM" id="SSF103473">
    <property type="entry name" value="MFS general substrate transporter"/>
    <property type="match status" value="1"/>
</dbReference>
<feature type="transmembrane region" description="Helical" evidence="7">
    <location>
        <begin position="7"/>
        <end position="29"/>
    </location>
</feature>
<feature type="transmembrane region" description="Helical" evidence="7">
    <location>
        <begin position="403"/>
        <end position="425"/>
    </location>
</feature>
<feature type="transmembrane region" description="Helical" evidence="7">
    <location>
        <begin position="367"/>
        <end position="391"/>
    </location>
</feature>
<dbReference type="GO" id="GO:0005337">
    <property type="term" value="F:nucleoside transmembrane transporter activity"/>
    <property type="evidence" value="ECO:0007669"/>
    <property type="project" value="InterPro"/>
</dbReference>
<feature type="transmembrane region" description="Helical" evidence="7">
    <location>
        <begin position="97"/>
        <end position="119"/>
    </location>
</feature>
<gene>
    <name evidence="8" type="ORF">TPC1_17739</name>
</gene>
<keyword evidence="4 7" id="KW-0812">Transmembrane</keyword>
<feature type="transmembrane region" description="Helical" evidence="7">
    <location>
        <begin position="41"/>
        <end position="58"/>
    </location>
</feature>
<feature type="transmembrane region" description="Helical" evidence="7">
    <location>
        <begin position="259"/>
        <end position="280"/>
    </location>
</feature>
<organism evidence="8">
    <name type="scientific">Trepomonas sp. PC1</name>
    <dbReference type="NCBI Taxonomy" id="1076344"/>
    <lineage>
        <taxon>Eukaryota</taxon>
        <taxon>Metamonada</taxon>
        <taxon>Diplomonadida</taxon>
        <taxon>Hexamitidae</taxon>
        <taxon>Hexamitinae</taxon>
        <taxon>Trepomonas</taxon>
    </lineage>
</organism>
<dbReference type="EMBL" id="GDID01005763">
    <property type="protein sequence ID" value="JAP90843.1"/>
    <property type="molecule type" value="Transcribed_RNA"/>
</dbReference>
<feature type="transmembrane region" description="Helical" evidence="7">
    <location>
        <begin position="70"/>
        <end position="91"/>
    </location>
</feature>
<feature type="non-terminal residue" evidence="8">
    <location>
        <position position="1"/>
    </location>
</feature>
<dbReference type="InterPro" id="IPR036259">
    <property type="entry name" value="MFS_trans_sf"/>
</dbReference>
<evidence type="ECO:0000256" key="1">
    <source>
        <dbReference type="ARBA" id="ARBA00004141"/>
    </source>
</evidence>
<dbReference type="InterPro" id="IPR002259">
    <property type="entry name" value="Eqnu_transpt"/>
</dbReference>
<protein>
    <submittedName>
        <fullName evidence="8">Equilibrative nucleoside transporter family protein</fullName>
    </submittedName>
</protein>
<feature type="transmembrane region" description="Helical" evidence="7">
    <location>
        <begin position="168"/>
        <end position="193"/>
    </location>
</feature>
<evidence type="ECO:0000256" key="2">
    <source>
        <dbReference type="ARBA" id="ARBA00007965"/>
    </source>
</evidence>
<accession>A0A146K1S6</accession>
<sequence length="426" mass="49298">VRFKELVIFFILGSGIFLTYYCILAQTNYWLQFYQKQTLTVLNWVYNVAWTIGGFLIIPLQNILSSKTSALLWFFTNTFCILIIIPIRLIQNEFWRLFTTMIPIFISGLMQQMYFPVIIACSSKLSNKCSLAMQIGTGLLSILITLVEDLITFIIPHSPEKNEFEKSLVINAWIFYIVSAIWLFICLMTYFYLEKHYKQTIQKTKKQQQIDNQNSPILSISTNKVDTEDFLVGDNDITESKISIDNKYKKLQKMVTKKLLPFSIALGCSNIASCVMFPMFVIAIPCKYLMETQGIENNQWFNLAIMTTYMLFDFLGRLLPLIKRIIQMKQKTFMITCYSRFIFCIIIPMMVFPKTSVTTHPIIYNDIFTFIIVACLGMQGEFVGTAAFMKYQDLLETDAEKEFGSYVLNCVNHVGWFLGALLSLAF</sequence>
<evidence type="ECO:0000313" key="8">
    <source>
        <dbReference type="EMBL" id="JAP90843.1"/>
    </source>
</evidence>
<name>A0A146K1S6_9EUKA</name>
<comment type="similarity">
    <text evidence="2">Belongs to the SLC29A/ENT transporter (TC 2.A.57) family.</text>
</comment>
<evidence type="ECO:0000256" key="3">
    <source>
        <dbReference type="ARBA" id="ARBA00022448"/>
    </source>
</evidence>
<feature type="transmembrane region" description="Helical" evidence="7">
    <location>
        <begin position="332"/>
        <end position="352"/>
    </location>
</feature>
<dbReference type="GO" id="GO:0005886">
    <property type="term" value="C:plasma membrane"/>
    <property type="evidence" value="ECO:0007669"/>
    <property type="project" value="TreeGrafter"/>
</dbReference>
<keyword evidence="5 7" id="KW-1133">Transmembrane helix</keyword>
<evidence type="ECO:0000256" key="5">
    <source>
        <dbReference type="ARBA" id="ARBA00022989"/>
    </source>
</evidence>
<evidence type="ECO:0000256" key="7">
    <source>
        <dbReference type="SAM" id="Phobius"/>
    </source>
</evidence>
<keyword evidence="6 7" id="KW-0472">Membrane</keyword>
<reference evidence="8" key="1">
    <citation type="submission" date="2015-07" db="EMBL/GenBank/DDBJ databases">
        <title>Adaptation to a free-living lifestyle via gene acquisitions in the diplomonad Trepomonas sp. PC1.</title>
        <authorList>
            <person name="Xu F."/>
            <person name="Jerlstrom-Hultqvist J."/>
            <person name="Kolisko M."/>
            <person name="Simpson A.G.B."/>
            <person name="Roger A.J."/>
            <person name="Svard S.G."/>
            <person name="Andersson J.O."/>
        </authorList>
    </citation>
    <scope>NUCLEOTIDE SEQUENCE</scope>
    <source>
        <strain evidence="8">PC1</strain>
    </source>
</reference>
<feature type="transmembrane region" description="Helical" evidence="7">
    <location>
        <begin position="300"/>
        <end position="320"/>
    </location>
</feature>
<proteinExistence type="inferred from homology"/>
<dbReference type="PANTHER" id="PTHR10332">
    <property type="entry name" value="EQUILIBRATIVE NUCLEOSIDE TRANSPORTER"/>
    <property type="match status" value="1"/>
</dbReference>
<feature type="non-terminal residue" evidence="8">
    <location>
        <position position="426"/>
    </location>
</feature>
<feature type="transmembrane region" description="Helical" evidence="7">
    <location>
        <begin position="131"/>
        <end position="156"/>
    </location>
</feature>
<dbReference type="AlphaFoldDB" id="A0A146K1S6"/>
<dbReference type="PANTHER" id="PTHR10332:SF10">
    <property type="entry name" value="EQUILIBRATIVE NUCLEOSIDE TRANSPORTER 4"/>
    <property type="match status" value="1"/>
</dbReference>
<evidence type="ECO:0000256" key="6">
    <source>
        <dbReference type="ARBA" id="ARBA00023136"/>
    </source>
</evidence>
<keyword evidence="3" id="KW-0813">Transport</keyword>
<evidence type="ECO:0000256" key="4">
    <source>
        <dbReference type="ARBA" id="ARBA00022692"/>
    </source>
</evidence>